<evidence type="ECO:0000256" key="2">
    <source>
        <dbReference type="ARBA" id="ARBA00022801"/>
    </source>
</evidence>
<evidence type="ECO:0000313" key="5">
    <source>
        <dbReference type="Proteomes" id="UP000010087"/>
    </source>
</evidence>
<dbReference type="InterPro" id="IPR013783">
    <property type="entry name" value="Ig-like_fold"/>
</dbReference>
<sequence length="68" mass="7002">MRAGAEVAQIYAALPAGLGEPPRRLVGRAKVALQPGQAQRVAVTIAAKRFATWGAGAHAWRLNAAAIG</sequence>
<dbReference type="AlphaFoldDB" id="A0A0H3HS69"/>
<reference evidence="4 5" key="1">
    <citation type="journal article" date="2012" name="PLoS ONE">
        <title>Evolution of Burkholderia pseudomallei in recurrent melioidosis.</title>
        <authorList>
            <person name="Hayden H.S."/>
            <person name="Lim R."/>
            <person name="Brittnacher M.J."/>
            <person name="Sims E.H."/>
            <person name="Ramage E.R."/>
            <person name="Fong C."/>
            <person name="Wu Z."/>
            <person name="Crist E."/>
            <person name="Chang J."/>
            <person name="Zhou Y."/>
            <person name="Radey M."/>
            <person name="Rohmer L."/>
            <person name="Haugen E."/>
            <person name="Gillett W."/>
            <person name="Wuthiekanun V."/>
            <person name="Peacock S.J."/>
            <person name="Kaul R."/>
            <person name="Miller S.I."/>
            <person name="Manoil C."/>
            <person name="Jacobs M.A."/>
        </authorList>
    </citation>
    <scope>NUCLEOTIDE SEQUENCE [LARGE SCALE GENOMIC DNA]</scope>
    <source>
        <strain evidence="4 5">1026b</strain>
    </source>
</reference>
<dbReference type="InterPro" id="IPR050288">
    <property type="entry name" value="Cellulose_deg_GH3"/>
</dbReference>
<evidence type="ECO:0000256" key="1">
    <source>
        <dbReference type="ARBA" id="ARBA00005336"/>
    </source>
</evidence>
<keyword evidence="2" id="KW-0378">Hydrolase</keyword>
<proteinExistence type="inferred from homology"/>
<dbReference type="InterPro" id="IPR026891">
    <property type="entry name" value="Fn3-like"/>
</dbReference>
<feature type="domain" description="Fibronectin type III-like" evidence="3">
    <location>
        <begin position="6"/>
        <end position="67"/>
    </location>
</feature>
<evidence type="ECO:0000259" key="3">
    <source>
        <dbReference type="SMART" id="SM01217"/>
    </source>
</evidence>
<dbReference type="Pfam" id="PF14310">
    <property type="entry name" value="Fn3-like"/>
    <property type="match status" value="1"/>
</dbReference>
<comment type="similarity">
    <text evidence="1">Belongs to the glycosyl hydrolase 3 family.</text>
</comment>
<dbReference type="GO" id="GO:0016787">
    <property type="term" value="F:hydrolase activity"/>
    <property type="evidence" value="ECO:0007669"/>
    <property type="project" value="UniProtKB-KW"/>
</dbReference>
<evidence type="ECO:0000313" key="4">
    <source>
        <dbReference type="EMBL" id="AFI67113.1"/>
    </source>
</evidence>
<gene>
    <name evidence="4" type="ordered locus">BP1026B_I2517</name>
</gene>
<dbReference type="Proteomes" id="UP000010087">
    <property type="component" value="Chromosome 1"/>
</dbReference>
<protein>
    <submittedName>
        <fullName evidence="4">Beta-glucosidase</fullName>
    </submittedName>
</protein>
<dbReference type="Gene3D" id="2.60.40.10">
    <property type="entry name" value="Immunoglobulins"/>
    <property type="match status" value="1"/>
</dbReference>
<dbReference type="PANTHER" id="PTHR42715">
    <property type="entry name" value="BETA-GLUCOSIDASE"/>
    <property type="match status" value="1"/>
</dbReference>
<dbReference type="SMART" id="SM01217">
    <property type="entry name" value="Fn3_like"/>
    <property type="match status" value="1"/>
</dbReference>
<dbReference type="EMBL" id="CP002833">
    <property type="protein sequence ID" value="AFI67113.1"/>
    <property type="molecule type" value="Genomic_DNA"/>
</dbReference>
<dbReference type="KEGG" id="bpz:BP1026B_I2517"/>
<accession>A0A0H3HS69</accession>
<organism evidence="4 5">
    <name type="scientific">Burkholderia pseudomallei (strain 1026b)</name>
    <dbReference type="NCBI Taxonomy" id="884204"/>
    <lineage>
        <taxon>Bacteria</taxon>
        <taxon>Pseudomonadati</taxon>
        <taxon>Pseudomonadota</taxon>
        <taxon>Betaproteobacteria</taxon>
        <taxon>Burkholderiales</taxon>
        <taxon>Burkholderiaceae</taxon>
        <taxon>Burkholderia</taxon>
        <taxon>pseudomallei group</taxon>
    </lineage>
</organism>
<dbReference type="PANTHER" id="PTHR42715:SF10">
    <property type="entry name" value="BETA-GLUCOSIDASE"/>
    <property type="match status" value="1"/>
</dbReference>
<name>A0A0H3HS69_BURP2</name>